<keyword evidence="1" id="KW-0732">Signal</keyword>
<sequence length="233" mass="23649">MSEPRQRGPRALPLALLAALVLAAIMAGGLNANLVARSGAAAGGPEQVCNVIVKNLTSQTGAIERIETTVKQLGPQNESLEKLSANVAAMSQRSTAQRETFAHMVSDLSDLRAQLNALKSDLHKALKEAKASSDAAAAAAAAASKQAQAALAASKGRAGPRQGGGAEGSVVVLNKVGVRNVTFGGADAVVVGLRDDNLAGGEVLKTGRLDGADKLAAMLAWVKPESTVVDAGW</sequence>
<reference evidence="2 3" key="1">
    <citation type="journal article" date="2013" name="BMC Genomics">
        <title>Reconstruction of the lipid metabolism for the microalga Monoraphidium neglectum from its genome sequence reveals characteristics suitable for biofuel production.</title>
        <authorList>
            <person name="Bogen C."/>
            <person name="Al-Dilaimi A."/>
            <person name="Albersmeier A."/>
            <person name="Wichmann J."/>
            <person name="Grundmann M."/>
            <person name="Rupp O."/>
            <person name="Lauersen K.J."/>
            <person name="Blifernez-Klassen O."/>
            <person name="Kalinowski J."/>
            <person name="Goesmann A."/>
            <person name="Mussgnug J.H."/>
            <person name="Kruse O."/>
        </authorList>
    </citation>
    <scope>NUCLEOTIDE SEQUENCE [LARGE SCALE GENOMIC DNA]</scope>
    <source>
        <strain evidence="2 3">SAG 48.87</strain>
    </source>
</reference>
<accession>A0A0D2M2X7</accession>
<dbReference type="EMBL" id="KK102357">
    <property type="protein sequence ID" value="KIY97974.1"/>
    <property type="molecule type" value="Genomic_DNA"/>
</dbReference>
<proteinExistence type="predicted"/>
<feature type="signal peptide" evidence="1">
    <location>
        <begin position="1"/>
        <end position="32"/>
    </location>
</feature>
<evidence type="ECO:0000256" key="1">
    <source>
        <dbReference type="SAM" id="SignalP"/>
    </source>
</evidence>
<name>A0A0D2M2X7_9CHLO</name>
<dbReference type="Proteomes" id="UP000054498">
    <property type="component" value="Unassembled WGS sequence"/>
</dbReference>
<dbReference type="RefSeq" id="XP_013896994.1">
    <property type="nucleotide sequence ID" value="XM_014041540.1"/>
</dbReference>
<gene>
    <name evidence="2" type="ORF">MNEG_9990</name>
</gene>
<organism evidence="2 3">
    <name type="scientific">Monoraphidium neglectum</name>
    <dbReference type="NCBI Taxonomy" id="145388"/>
    <lineage>
        <taxon>Eukaryota</taxon>
        <taxon>Viridiplantae</taxon>
        <taxon>Chlorophyta</taxon>
        <taxon>core chlorophytes</taxon>
        <taxon>Chlorophyceae</taxon>
        <taxon>CS clade</taxon>
        <taxon>Sphaeropleales</taxon>
        <taxon>Selenastraceae</taxon>
        <taxon>Monoraphidium</taxon>
    </lineage>
</organism>
<evidence type="ECO:0000313" key="3">
    <source>
        <dbReference type="Proteomes" id="UP000054498"/>
    </source>
</evidence>
<dbReference type="AlphaFoldDB" id="A0A0D2M2X7"/>
<dbReference type="KEGG" id="mng:MNEG_9990"/>
<keyword evidence="3" id="KW-1185">Reference proteome</keyword>
<evidence type="ECO:0000313" key="2">
    <source>
        <dbReference type="EMBL" id="KIY97974.1"/>
    </source>
</evidence>
<protein>
    <submittedName>
        <fullName evidence="2">Uncharacterized protein</fullName>
    </submittedName>
</protein>
<feature type="chain" id="PRO_5002258416" evidence="1">
    <location>
        <begin position="33"/>
        <end position="233"/>
    </location>
</feature>
<dbReference type="GeneID" id="25742865"/>